<keyword evidence="3" id="KW-0804">Transcription</keyword>
<keyword evidence="5" id="KW-0614">Plasmid</keyword>
<dbReference type="KEGG" id="fax:FUAX_41260"/>
<dbReference type="EMBL" id="AP025315">
    <property type="protein sequence ID" value="BDD11694.1"/>
    <property type="molecule type" value="Genomic_DNA"/>
</dbReference>
<dbReference type="PRINTS" id="PR00032">
    <property type="entry name" value="HTHARAC"/>
</dbReference>
<keyword evidence="2" id="KW-0238">DNA-binding</keyword>
<dbReference type="InterPro" id="IPR020449">
    <property type="entry name" value="Tscrpt_reg_AraC-type_HTH"/>
</dbReference>
<dbReference type="AlphaFoldDB" id="A0AAU9CYW6"/>
<dbReference type="PANTHER" id="PTHR43280">
    <property type="entry name" value="ARAC-FAMILY TRANSCRIPTIONAL REGULATOR"/>
    <property type="match status" value="1"/>
</dbReference>
<reference evidence="5 6" key="1">
    <citation type="submission" date="2021-12" db="EMBL/GenBank/DDBJ databases">
        <title>Genome sequencing of bacteria with rrn-lacking chromosome and rrn-plasmid.</title>
        <authorList>
            <person name="Anda M."/>
            <person name="Iwasaki W."/>
        </authorList>
    </citation>
    <scope>NUCLEOTIDE SEQUENCE [LARGE SCALE GENOMIC DNA]</scope>
    <source>
        <strain evidence="5 6">DSM 100852</strain>
        <plasmid evidence="5 6">pFA1</plasmid>
    </source>
</reference>
<organism evidence="5 6">
    <name type="scientific">Fulvitalea axinellae</name>
    <dbReference type="NCBI Taxonomy" id="1182444"/>
    <lineage>
        <taxon>Bacteria</taxon>
        <taxon>Pseudomonadati</taxon>
        <taxon>Bacteroidota</taxon>
        <taxon>Cytophagia</taxon>
        <taxon>Cytophagales</taxon>
        <taxon>Persicobacteraceae</taxon>
        <taxon>Fulvitalea</taxon>
    </lineage>
</organism>
<evidence type="ECO:0000259" key="4">
    <source>
        <dbReference type="PROSITE" id="PS01124"/>
    </source>
</evidence>
<dbReference type="Proteomes" id="UP001348817">
    <property type="component" value="Plasmid pFA1"/>
</dbReference>
<dbReference type="Pfam" id="PF12833">
    <property type="entry name" value="HTH_18"/>
    <property type="match status" value="1"/>
</dbReference>
<dbReference type="PROSITE" id="PS01124">
    <property type="entry name" value="HTH_ARAC_FAMILY_2"/>
    <property type="match status" value="1"/>
</dbReference>
<name>A0AAU9CYW6_9BACT</name>
<sequence>MREVETIDDFNKYFGMPAPILKDISVGKYDDIERQRPASPPIHPRIYRISLKYDFEKPDINNIAEEDIGEWQIFFSAPGTELEWKLDKPTSGYYIHISPELLENNQHLSFNFLHYGMHEALFLTKQEEKRLITLFDDTLKEYDAQNDSLDVLMAYINLIFSYIQRFYLRQFGSKNDNYHHLSQAFITELNQYYAENAEVKEYPNVGYFAEKLNVSTNYLSDIVKVNTKKTAKEHINKYILKQAKRLLDVRKHSISEIAYILGFEYPNYFARFFKRELGYSPSQYKKSIVSK</sequence>
<dbReference type="GO" id="GO:0043565">
    <property type="term" value="F:sequence-specific DNA binding"/>
    <property type="evidence" value="ECO:0007669"/>
    <property type="project" value="InterPro"/>
</dbReference>
<gene>
    <name evidence="5" type="ORF">FUAX_41260</name>
</gene>
<dbReference type="SUPFAM" id="SSF46689">
    <property type="entry name" value="Homeodomain-like"/>
    <property type="match status" value="1"/>
</dbReference>
<evidence type="ECO:0000256" key="1">
    <source>
        <dbReference type="ARBA" id="ARBA00023015"/>
    </source>
</evidence>
<evidence type="ECO:0000256" key="3">
    <source>
        <dbReference type="ARBA" id="ARBA00023163"/>
    </source>
</evidence>
<geneLocation type="plasmid" evidence="5 6">
    <name>pFA1</name>
</geneLocation>
<evidence type="ECO:0000256" key="2">
    <source>
        <dbReference type="ARBA" id="ARBA00023125"/>
    </source>
</evidence>
<accession>A0AAU9CYW6</accession>
<keyword evidence="6" id="KW-1185">Reference proteome</keyword>
<dbReference type="InterPro" id="IPR018060">
    <property type="entry name" value="HTH_AraC"/>
</dbReference>
<evidence type="ECO:0000313" key="5">
    <source>
        <dbReference type="EMBL" id="BDD11694.1"/>
    </source>
</evidence>
<dbReference type="Gene3D" id="1.10.10.60">
    <property type="entry name" value="Homeodomain-like"/>
    <property type="match status" value="1"/>
</dbReference>
<dbReference type="RefSeq" id="WP_338394812.1">
    <property type="nucleotide sequence ID" value="NZ_AP025315.1"/>
</dbReference>
<proteinExistence type="predicted"/>
<evidence type="ECO:0000313" key="6">
    <source>
        <dbReference type="Proteomes" id="UP001348817"/>
    </source>
</evidence>
<dbReference type="GO" id="GO:0003700">
    <property type="term" value="F:DNA-binding transcription factor activity"/>
    <property type="evidence" value="ECO:0007669"/>
    <property type="project" value="InterPro"/>
</dbReference>
<keyword evidence="1" id="KW-0805">Transcription regulation</keyword>
<dbReference type="InterPro" id="IPR009057">
    <property type="entry name" value="Homeodomain-like_sf"/>
</dbReference>
<protein>
    <submittedName>
        <fullName evidence="5">AraC family transcriptional regulator</fullName>
    </submittedName>
</protein>
<dbReference type="PANTHER" id="PTHR43280:SF32">
    <property type="entry name" value="TRANSCRIPTIONAL REGULATORY PROTEIN"/>
    <property type="match status" value="1"/>
</dbReference>
<feature type="domain" description="HTH araC/xylS-type" evidence="4">
    <location>
        <begin position="187"/>
        <end position="287"/>
    </location>
</feature>
<dbReference type="SMART" id="SM00342">
    <property type="entry name" value="HTH_ARAC"/>
    <property type="match status" value="1"/>
</dbReference>